<dbReference type="GeneID" id="28842410"/>
<dbReference type="Proteomes" id="UP000091956">
    <property type="component" value="Unassembled WGS sequence"/>
</dbReference>
<evidence type="ECO:0000313" key="3">
    <source>
        <dbReference type="EMBL" id="OBT93055.1"/>
    </source>
</evidence>
<keyword evidence="2" id="KW-1133">Transmembrane helix</keyword>
<dbReference type="InterPro" id="IPR032675">
    <property type="entry name" value="LRR_dom_sf"/>
</dbReference>
<organism evidence="3 4">
    <name type="scientific">Pseudogymnoascus verrucosus</name>
    <dbReference type="NCBI Taxonomy" id="342668"/>
    <lineage>
        <taxon>Eukaryota</taxon>
        <taxon>Fungi</taxon>
        <taxon>Dikarya</taxon>
        <taxon>Ascomycota</taxon>
        <taxon>Pezizomycotina</taxon>
        <taxon>Leotiomycetes</taxon>
        <taxon>Thelebolales</taxon>
        <taxon>Thelebolaceae</taxon>
        <taxon>Pseudogymnoascus</taxon>
    </lineage>
</organism>
<dbReference type="Gene3D" id="3.80.10.10">
    <property type="entry name" value="Ribonuclease Inhibitor"/>
    <property type="match status" value="1"/>
</dbReference>
<keyword evidence="4" id="KW-1185">Reference proteome</keyword>
<gene>
    <name evidence="3" type="ORF">VE01_09024</name>
</gene>
<dbReference type="RefSeq" id="XP_018126788.1">
    <property type="nucleotide sequence ID" value="XM_018278441.2"/>
</dbReference>
<dbReference type="AlphaFoldDB" id="A0A1B8GB37"/>
<keyword evidence="2" id="KW-0812">Transmembrane</keyword>
<name>A0A1B8GB37_9PEZI</name>
<evidence type="ECO:0000313" key="4">
    <source>
        <dbReference type="Proteomes" id="UP000091956"/>
    </source>
</evidence>
<keyword evidence="2" id="KW-0472">Membrane</keyword>
<sequence length="189" mass="20845">MSLFNLYSCAGAILDQTTNLEKLNLHMCGGIQHGAPIPTFPKLKTVRITHNRLNEKDLEGLLSSCTGLRTFVFEATYPYYIPIANLEVRQASADAAAASPQPNCMSGGSIAGIVIGCIAGTLFFVWLWSALRRNTTDEGYKHGAVATSSRPYDGRRRRRRHSSAGGRPVSRSYSTYETTERPARVVYRN</sequence>
<proteinExistence type="predicted"/>
<accession>A0A1B8GB37</accession>
<dbReference type="EMBL" id="KV460258">
    <property type="protein sequence ID" value="OBT93055.1"/>
    <property type="molecule type" value="Genomic_DNA"/>
</dbReference>
<dbReference type="SUPFAM" id="SSF52058">
    <property type="entry name" value="L domain-like"/>
    <property type="match status" value="1"/>
</dbReference>
<evidence type="ECO:0000256" key="1">
    <source>
        <dbReference type="SAM" id="MobiDB-lite"/>
    </source>
</evidence>
<reference evidence="3 4" key="1">
    <citation type="submission" date="2016-03" db="EMBL/GenBank/DDBJ databases">
        <title>Comparative genomics of Pseudogymnoascus destructans, the fungus causing white-nose syndrome of bats.</title>
        <authorList>
            <person name="Palmer J.M."/>
            <person name="Drees K.P."/>
            <person name="Foster J.T."/>
            <person name="Lindner D.L."/>
        </authorList>
    </citation>
    <scope>NUCLEOTIDE SEQUENCE [LARGE SCALE GENOMIC DNA]</scope>
    <source>
        <strain evidence="3 4">UAMH 10579</strain>
    </source>
</reference>
<feature type="transmembrane region" description="Helical" evidence="2">
    <location>
        <begin position="110"/>
        <end position="131"/>
    </location>
</feature>
<protein>
    <submittedName>
        <fullName evidence="3">Uncharacterized protein</fullName>
    </submittedName>
</protein>
<dbReference type="OrthoDB" id="5423884at2759"/>
<evidence type="ECO:0000256" key="2">
    <source>
        <dbReference type="SAM" id="Phobius"/>
    </source>
</evidence>
<reference evidence="4" key="2">
    <citation type="journal article" date="2018" name="Nat. Commun.">
        <title>Extreme sensitivity to ultraviolet light in the fungal pathogen causing white-nose syndrome of bats.</title>
        <authorList>
            <person name="Palmer J.M."/>
            <person name="Drees K.P."/>
            <person name="Foster J.T."/>
            <person name="Lindner D.L."/>
        </authorList>
    </citation>
    <scope>NUCLEOTIDE SEQUENCE [LARGE SCALE GENOMIC DNA]</scope>
    <source>
        <strain evidence="4">UAMH 10579</strain>
    </source>
</reference>
<feature type="region of interest" description="Disordered" evidence="1">
    <location>
        <begin position="142"/>
        <end position="175"/>
    </location>
</feature>